<gene>
    <name evidence="1" type="ORF">HXW94_15780</name>
</gene>
<keyword evidence="2" id="KW-1185">Reference proteome</keyword>
<comment type="caution">
    <text evidence="1">The sequence shown here is derived from an EMBL/GenBank/DDBJ whole genome shotgun (WGS) entry which is preliminary data.</text>
</comment>
<dbReference type="AlphaFoldDB" id="A0A850T3U0"/>
<evidence type="ECO:0000313" key="1">
    <source>
        <dbReference type="EMBL" id="NWH06423.1"/>
    </source>
</evidence>
<protein>
    <submittedName>
        <fullName evidence="1">Uncharacterized protein</fullName>
    </submittedName>
</protein>
<dbReference type="Proteomes" id="UP000553343">
    <property type="component" value="Unassembled WGS sequence"/>
</dbReference>
<sequence>MKFLSWLDVKSKIRKETDNFRQFPDGIQNLRFYPDEIVVEQRIENALAVAEAFQAWFPNPDIYNSEKNRIYLDIGRAYLDISIEIDMENHLMFRERPRFDTLYFSKIFLSSEAFGNVPKPLLFITTKIDKDAHLYN</sequence>
<dbReference type="RefSeq" id="WP_178367876.1">
    <property type="nucleotide sequence ID" value="NZ_JACADJ010000075.1"/>
</dbReference>
<accession>A0A850T3U0</accession>
<organism evidence="1 2">
    <name type="scientific">Desulfobacter latus</name>
    <dbReference type="NCBI Taxonomy" id="2292"/>
    <lineage>
        <taxon>Bacteria</taxon>
        <taxon>Pseudomonadati</taxon>
        <taxon>Thermodesulfobacteriota</taxon>
        <taxon>Desulfobacteria</taxon>
        <taxon>Desulfobacterales</taxon>
        <taxon>Desulfobacteraceae</taxon>
        <taxon>Desulfobacter</taxon>
    </lineage>
</organism>
<reference evidence="1 2" key="1">
    <citation type="submission" date="2020-06" db="EMBL/GenBank/DDBJ databases">
        <title>High-quality draft genome of sulfate reducer Desulfobacter latus type strain AcrS2 isolated from marine sediment.</title>
        <authorList>
            <person name="Hoppe M."/>
            <person name="Larsen C.K."/>
            <person name="Marshall I.P.G."/>
            <person name="Schramm A."/>
            <person name="Marietou A.G."/>
        </authorList>
    </citation>
    <scope>NUCLEOTIDE SEQUENCE [LARGE SCALE GENOMIC DNA]</scope>
    <source>
        <strain evidence="1 2">AcRS2</strain>
    </source>
</reference>
<proteinExistence type="predicted"/>
<evidence type="ECO:0000313" key="2">
    <source>
        <dbReference type="Proteomes" id="UP000553343"/>
    </source>
</evidence>
<dbReference type="EMBL" id="JACADJ010000075">
    <property type="protein sequence ID" value="NWH06423.1"/>
    <property type="molecule type" value="Genomic_DNA"/>
</dbReference>
<name>A0A850T3U0_9BACT</name>